<protein>
    <submittedName>
        <fullName evidence="1">Chlororespiratory reduction 6 domain-containing protein</fullName>
    </submittedName>
</protein>
<dbReference type="EMBL" id="JBHTBZ010000051">
    <property type="protein sequence ID" value="MFC7462046.1"/>
    <property type="molecule type" value="Genomic_DNA"/>
</dbReference>
<dbReference type="RefSeq" id="WP_382202737.1">
    <property type="nucleotide sequence ID" value="NZ_JBHTBZ010000051.1"/>
</dbReference>
<name>A0ABW2SFG8_9BURK</name>
<gene>
    <name evidence="1" type="ORF">ACFQU0_16580</name>
</gene>
<accession>A0ABW2SFG8</accession>
<dbReference type="Pfam" id="PF08847">
    <property type="entry name" value="Crr6"/>
    <property type="match status" value="1"/>
</dbReference>
<reference evidence="2" key="1">
    <citation type="journal article" date="2019" name="Int. J. Syst. Evol. Microbiol.">
        <title>The Global Catalogue of Microorganisms (GCM) 10K type strain sequencing project: providing services to taxonomists for standard genome sequencing and annotation.</title>
        <authorList>
            <consortium name="The Broad Institute Genomics Platform"/>
            <consortium name="The Broad Institute Genome Sequencing Center for Infectious Disease"/>
            <person name="Wu L."/>
            <person name="Ma J."/>
        </authorList>
    </citation>
    <scope>NUCLEOTIDE SEQUENCE [LARGE SCALE GENOMIC DNA]</scope>
    <source>
        <strain evidence="2">CCUG 53903</strain>
    </source>
</reference>
<dbReference type="InterPro" id="IPR014946">
    <property type="entry name" value="CRR6"/>
</dbReference>
<organism evidence="1 2">
    <name type="scientific">Hydrogenophaga defluvii</name>
    <dbReference type="NCBI Taxonomy" id="249410"/>
    <lineage>
        <taxon>Bacteria</taxon>
        <taxon>Pseudomonadati</taxon>
        <taxon>Pseudomonadota</taxon>
        <taxon>Betaproteobacteria</taxon>
        <taxon>Burkholderiales</taxon>
        <taxon>Comamonadaceae</taxon>
        <taxon>Hydrogenophaga</taxon>
    </lineage>
</organism>
<proteinExistence type="predicted"/>
<sequence>MHNDRQPIILTTDAAGLANITEPVVLVLMISRENIEPCNIASTMERLHVLTDTQDSVHRFRDSMVFQVTGYDADHRDLAEIPEVRAFFARLSQEWPHWLWFLHRDVGMIALFMSLLCRVQIQHRGDQMSTEFLDRHELGKVMLDLFERGNAMFNAYAVSPADAKASAESAVRELAG</sequence>
<keyword evidence="2" id="KW-1185">Reference proteome</keyword>
<dbReference type="Proteomes" id="UP001596457">
    <property type="component" value="Unassembled WGS sequence"/>
</dbReference>
<comment type="caution">
    <text evidence="1">The sequence shown here is derived from an EMBL/GenBank/DDBJ whole genome shotgun (WGS) entry which is preliminary data.</text>
</comment>
<evidence type="ECO:0000313" key="1">
    <source>
        <dbReference type="EMBL" id="MFC7462046.1"/>
    </source>
</evidence>
<evidence type="ECO:0000313" key="2">
    <source>
        <dbReference type="Proteomes" id="UP001596457"/>
    </source>
</evidence>